<evidence type="ECO:0000256" key="4">
    <source>
        <dbReference type="ARBA" id="ARBA00023004"/>
    </source>
</evidence>
<dbReference type="PROSITE" id="PS51007">
    <property type="entry name" value="CYTC"/>
    <property type="match status" value="1"/>
</dbReference>
<organism evidence="11 12">
    <name type="scientific">Glaciecola siphonariae</name>
    <dbReference type="NCBI Taxonomy" id="521012"/>
    <lineage>
        <taxon>Bacteria</taxon>
        <taxon>Pseudomonadati</taxon>
        <taxon>Pseudomonadota</taxon>
        <taxon>Gammaproteobacteria</taxon>
        <taxon>Alteromonadales</taxon>
        <taxon>Alteromonadaceae</taxon>
        <taxon>Glaciecola</taxon>
    </lineage>
</organism>
<evidence type="ECO:0000256" key="3">
    <source>
        <dbReference type="ARBA" id="ARBA00022723"/>
    </source>
</evidence>
<dbReference type="SUPFAM" id="SSF49785">
    <property type="entry name" value="Galactose-binding domain-like"/>
    <property type="match status" value="3"/>
</dbReference>
<feature type="domain" description="Cytochrome c" evidence="8">
    <location>
        <begin position="1558"/>
        <end position="1706"/>
    </location>
</feature>
<accession>A0ABV9LU04</accession>
<sequence length="1706" mass="186903">MKNAYINARVLALLSSSFMLLLSAQTHAQQVGELLWEDNFNQLDAQTWNIDIGDGCDQGLCGWGNQELQWYAENNVSIENIPGESGNRGLVLTARSENVGGKAFTSGKIQSSKKLAVQYGMIEVRMLVSDVETGLWPAAWLLGTSTATWPSKGEIDMMEMGQSRAGRASAGFPNAPSNSYVGSNLIFYTEAACSSGNPTCAASVAFQNDNAHVSSTPLTNRFVTYRTYWTESQIRFTIVDNGVEYDMFDSPFFISEESDEFRAPFYLLLNLAVGGNFTDAANNNQVSAPLPGKMIVDYVRIYKLDGQGEVFAGSQVQPESGTFGVFTDNTPTSITLDPGVSSDIYVWNQTSVSQGNTAPFEGDNVIAWRYSPNQWFGGGIQTRQARDMSNFRGGELKFKIKIPANVSFRIGVADTYTNENWIEFPANVNAYGLVRNGEWGEVSIPINELAGPLIALQSIKNHFNISSIGGQEPNFAFDFAIDDIVWTGGGAPVSNGPDGYTLCASENGICNFNGDAEVAYGANGRFNYLTATNSIICSSSTFDDPIVGTAKNCYYQLIEFGDADADGVADNIDQCPNTRFGADVDAQGCEIENKIDFTNLPGQFSAQFNDSPAGEGIANAFDDNVQTKYLTFNANAWIQYEIDEGRYIASSYRITSGNDFARRDPLNWSLQASNNGAIWTTIDSRAGQDFNARRQTREYAVENARAYRYYRLNMSNNSGNILQLSEFQIFGAAEPVPVEIDFTNLSTEVSSAYPESRSPANERLEKLFDNNVNSKYLTFSSSTWVQVKINEAAYTAKRYTLTSANDAAQRDPLNWELRGSNNGVDWVSLDNRNGEDFPNRFQTRSFSINNDQAYQYYRIDMSNNSSNLIQIAELEIFGPDVATELNLDSDGDGVLDSQDQCSNTPRGARVDSNGCEIVEQELEGIEQVSDSSVVFYVRTTGWADVHYSVNGGAQQNLRMQVVNGRNEYRLDNLNNGDAISYWFTYLQDNGLAIDSATRQFTLGAGNGGGGGGGGQTPPDADGDGVPDSIDQCANTPRGSSVNASGCPINTSNVAPLYNSSTPLEQAISFDRGDALVTRFADRGRDRHAKEDQFQIYDHYLSKYWKHRTAQFQIVDYVAKGGSNIEITFITEWKLGAREFRAWYRGLGTVAEYHGNYFGGGQVVELDNGRYDFNFNKISDNGNQYRYRVMIEDYRPLNWSPTNRLGLQVGQRMEFEASQFLDAPPDGRANYYGTTYLYIVGEGLVPWETRGRFEDPNSEREDSYPIARAGWLGGKTTLPYNYTNEPDNHFMQMATNLSNVNGQAFVEGRRLHHSSFLDGRHDERNGENGVFNDVVGKVGTHYVNESCAGCHVRNGRASAPAVGASLNKWVFKVAAADGAPDPNIGSILQAQNVGINSNNGEGDVVIASWSENNGLRSPNYNFTKNRPARFSGRIAPNLVGLGLLEAVDESTILAKEDVNDADGDGISGKANRINDPRSGQTRLGRFGWKAGAFSIEHQVAMAFNGDMGVMTTMLPEPDCGAAQSDCGGSGAEISDDNVDLLVKYLSLLGVRAQRNLNDPAVRNGKSIFTDIGCASCHTPSMQTSQYHPLSELRDQTIQPYTDMLLHDMGDGLADNLGEGDASGAEWRTAPLWGLGLSACVTGGVRNDTGAQGDEYCTPDESYLHDGRARTIEEAVLWHGGEASDARARFEGLGNVQKSELLAFLKSL</sequence>
<dbReference type="InterPro" id="IPR047569">
    <property type="entry name" value="CBM56"/>
</dbReference>
<feature type="domain" description="CBM56" evidence="10">
    <location>
        <begin position="913"/>
        <end position="1002"/>
    </location>
</feature>
<dbReference type="RefSeq" id="WP_382407034.1">
    <property type="nucleotide sequence ID" value="NZ_JBHSGU010000002.1"/>
</dbReference>
<dbReference type="InterPro" id="IPR010538">
    <property type="entry name" value="DHOR"/>
</dbReference>
<evidence type="ECO:0000313" key="11">
    <source>
        <dbReference type="EMBL" id="MFC4699996.1"/>
    </source>
</evidence>
<evidence type="ECO:0000256" key="1">
    <source>
        <dbReference type="ARBA" id="ARBA00006865"/>
    </source>
</evidence>
<evidence type="ECO:0000256" key="6">
    <source>
        <dbReference type="SAM" id="MobiDB-lite"/>
    </source>
</evidence>
<dbReference type="InterPro" id="IPR000757">
    <property type="entry name" value="Beta-glucanase-like"/>
</dbReference>
<dbReference type="PANTHER" id="PTHR10963">
    <property type="entry name" value="GLYCOSYL HYDROLASE-RELATED"/>
    <property type="match status" value="1"/>
</dbReference>
<dbReference type="InterPro" id="IPR008979">
    <property type="entry name" value="Galactose-bd-like_sf"/>
</dbReference>
<proteinExistence type="inferred from homology"/>
<evidence type="ECO:0000259" key="10">
    <source>
        <dbReference type="PROSITE" id="PS52005"/>
    </source>
</evidence>
<evidence type="ECO:0000256" key="7">
    <source>
        <dbReference type="SAM" id="SignalP"/>
    </source>
</evidence>
<evidence type="ECO:0000313" key="12">
    <source>
        <dbReference type="Proteomes" id="UP001595897"/>
    </source>
</evidence>
<dbReference type="EMBL" id="JBHSGU010000002">
    <property type="protein sequence ID" value="MFC4699996.1"/>
    <property type="molecule type" value="Genomic_DNA"/>
</dbReference>
<dbReference type="Gene3D" id="2.60.120.260">
    <property type="entry name" value="Galactose-binding domain-like"/>
    <property type="match status" value="2"/>
</dbReference>
<protein>
    <submittedName>
        <fullName evidence="11">Di-heme oxidoredictase family protein</fullName>
    </submittedName>
</protein>
<dbReference type="Proteomes" id="UP001595897">
    <property type="component" value="Unassembled WGS sequence"/>
</dbReference>
<dbReference type="PROSITE" id="PS52005">
    <property type="entry name" value="CBM56"/>
    <property type="match status" value="1"/>
</dbReference>
<dbReference type="Pfam" id="PF22184">
    <property type="entry name" value="CBM_56"/>
    <property type="match status" value="1"/>
</dbReference>
<evidence type="ECO:0000259" key="8">
    <source>
        <dbReference type="PROSITE" id="PS51007"/>
    </source>
</evidence>
<dbReference type="InterPro" id="IPR009056">
    <property type="entry name" value="Cyt_c-like_dom"/>
</dbReference>
<dbReference type="Pfam" id="PF00722">
    <property type="entry name" value="Glyco_hydro_16"/>
    <property type="match status" value="1"/>
</dbReference>
<keyword evidence="7" id="KW-0732">Signal</keyword>
<dbReference type="CDD" id="cd08023">
    <property type="entry name" value="GH16_laminarinase_like"/>
    <property type="match status" value="1"/>
</dbReference>
<comment type="caution">
    <text evidence="11">The sequence shown here is derived from an EMBL/GenBank/DDBJ whole genome shotgun (WGS) entry which is preliminary data.</text>
</comment>
<feature type="compositionally biased region" description="Gly residues" evidence="6">
    <location>
        <begin position="1004"/>
        <end position="1015"/>
    </location>
</feature>
<feature type="chain" id="PRO_5047381959" evidence="7">
    <location>
        <begin position="29"/>
        <end position="1706"/>
    </location>
</feature>
<comment type="similarity">
    <text evidence="1">Belongs to the glycosyl hydrolase 16 family.</text>
</comment>
<keyword evidence="2 5" id="KW-0349">Heme</keyword>
<dbReference type="SUPFAM" id="SSF103647">
    <property type="entry name" value="TSP type-3 repeat"/>
    <property type="match status" value="3"/>
</dbReference>
<feature type="domain" description="GH16" evidence="9">
    <location>
        <begin position="34"/>
        <end position="307"/>
    </location>
</feature>
<dbReference type="PANTHER" id="PTHR10963:SF55">
    <property type="entry name" value="GLYCOSIDE HYDROLASE FAMILY 16 PROTEIN"/>
    <property type="match status" value="1"/>
</dbReference>
<dbReference type="InterPro" id="IPR013320">
    <property type="entry name" value="ConA-like_dom_sf"/>
</dbReference>
<dbReference type="InterPro" id="IPR028974">
    <property type="entry name" value="TSP_type-3_rpt"/>
</dbReference>
<dbReference type="SUPFAM" id="SSF49899">
    <property type="entry name" value="Concanavalin A-like lectins/glucanases"/>
    <property type="match status" value="1"/>
</dbReference>
<dbReference type="InterPro" id="IPR050546">
    <property type="entry name" value="Glycosyl_Hydrlase_16"/>
</dbReference>
<keyword evidence="12" id="KW-1185">Reference proteome</keyword>
<feature type="region of interest" description="Disordered" evidence="6">
    <location>
        <begin position="1004"/>
        <end position="1025"/>
    </location>
</feature>
<dbReference type="Pfam" id="PF06537">
    <property type="entry name" value="DHOR"/>
    <property type="match status" value="1"/>
</dbReference>
<name>A0ABV9LU04_9ALTE</name>
<evidence type="ECO:0000259" key="9">
    <source>
        <dbReference type="PROSITE" id="PS51762"/>
    </source>
</evidence>
<dbReference type="Gene3D" id="2.60.120.430">
    <property type="entry name" value="Galactose-binding lectin"/>
    <property type="match status" value="1"/>
</dbReference>
<evidence type="ECO:0000256" key="5">
    <source>
        <dbReference type="PROSITE-ProRule" id="PRU00433"/>
    </source>
</evidence>
<feature type="signal peptide" evidence="7">
    <location>
        <begin position="1"/>
        <end position="28"/>
    </location>
</feature>
<dbReference type="Gene3D" id="1.10.760.10">
    <property type="entry name" value="Cytochrome c-like domain"/>
    <property type="match status" value="1"/>
</dbReference>
<dbReference type="InterPro" id="IPR036909">
    <property type="entry name" value="Cyt_c-like_dom_sf"/>
</dbReference>
<dbReference type="SUPFAM" id="SSF46626">
    <property type="entry name" value="Cytochrome c"/>
    <property type="match status" value="1"/>
</dbReference>
<keyword evidence="3 5" id="KW-0479">Metal-binding</keyword>
<keyword evidence="4 5" id="KW-0408">Iron</keyword>
<reference evidence="12" key="1">
    <citation type="journal article" date="2019" name="Int. J. Syst. Evol. Microbiol.">
        <title>The Global Catalogue of Microorganisms (GCM) 10K type strain sequencing project: providing services to taxonomists for standard genome sequencing and annotation.</title>
        <authorList>
            <consortium name="The Broad Institute Genomics Platform"/>
            <consortium name="The Broad Institute Genome Sequencing Center for Infectious Disease"/>
            <person name="Wu L."/>
            <person name="Ma J."/>
        </authorList>
    </citation>
    <scope>NUCLEOTIDE SEQUENCE [LARGE SCALE GENOMIC DNA]</scope>
    <source>
        <strain evidence="12">KACC 12507</strain>
    </source>
</reference>
<dbReference type="PROSITE" id="PS51762">
    <property type="entry name" value="GH16_2"/>
    <property type="match status" value="1"/>
</dbReference>
<dbReference type="Gene3D" id="2.60.120.200">
    <property type="match status" value="1"/>
</dbReference>
<evidence type="ECO:0000256" key="2">
    <source>
        <dbReference type="ARBA" id="ARBA00022617"/>
    </source>
</evidence>
<gene>
    <name evidence="11" type="ORF">ACFO4O_07515</name>
</gene>